<sequence>MDFQEGIFFNRIIFSIGVRITRGYRNVSDSPLSAYAHFSLVVSAVARIANLTSAHVLRFILLLPLLLYVHVLIIELDDILG</sequence>
<dbReference type="Proteomes" id="UP000298324">
    <property type="component" value="Unassembled WGS sequence"/>
</dbReference>
<dbReference type="EMBL" id="QFGA01000001">
    <property type="protein sequence ID" value="TEB08425.1"/>
    <property type="molecule type" value="Genomic_DNA"/>
</dbReference>
<evidence type="ECO:0000313" key="3">
    <source>
        <dbReference type="Proteomes" id="UP000298324"/>
    </source>
</evidence>
<reference evidence="2 3" key="1">
    <citation type="journal article" date="2018" name="Environ. Microbiol.">
        <title>Novel energy conservation strategies and behaviour of Pelotomaculum schinkii driving syntrophic propionate catabolism.</title>
        <authorList>
            <person name="Hidalgo-Ahumada C.A.P."/>
            <person name="Nobu M.K."/>
            <person name="Narihiro T."/>
            <person name="Tamaki H."/>
            <person name="Liu W.T."/>
            <person name="Kamagata Y."/>
            <person name="Stams A.J.M."/>
            <person name="Imachi H."/>
            <person name="Sousa D.Z."/>
        </authorList>
    </citation>
    <scope>NUCLEOTIDE SEQUENCE [LARGE SCALE GENOMIC DNA]</scope>
    <source>
        <strain evidence="2 3">HH</strain>
    </source>
</reference>
<name>A0A4Y7RHE1_9FIRM</name>
<organism evidence="2 3">
    <name type="scientific">Pelotomaculum schinkii</name>
    <dbReference type="NCBI Taxonomy" id="78350"/>
    <lineage>
        <taxon>Bacteria</taxon>
        <taxon>Bacillati</taxon>
        <taxon>Bacillota</taxon>
        <taxon>Clostridia</taxon>
        <taxon>Eubacteriales</taxon>
        <taxon>Desulfotomaculaceae</taxon>
        <taxon>Pelotomaculum</taxon>
    </lineage>
</organism>
<feature type="transmembrane region" description="Helical" evidence="1">
    <location>
        <begin position="56"/>
        <end position="74"/>
    </location>
</feature>
<keyword evidence="1" id="KW-0812">Transmembrane</keyword>
<proteinExistence type="predicted"/>
<keyword evidence="1" id="KW-0472">Membrane</keyword>
<accession>A0A4Y7RHE1</accession>
<evidence type="ECO:0000313" key="2">
    <source>
        <dbReference type="EMBL" id="TEB08425.1"/>
    </source>
</evidence>
<comment type="caution">
    <text evidence="2">The sequence shown here is derived from an EMBL/GenBank/DDBJ whole genome shotgun (WGS) entry which is preliminary data.</text>
</comment>
<keyword evidence="3" id="KW-1185">Reference proteome</keyword>
<protein>
    <submittedName>
        <fullName evidence="2">Uncharacterized protein</fullName>
    </submittedName>
</protein>
<dbReference type="AlphaFoldDB" id="A0A4Y7RHE1"/>
<evidence type="ECO:0000256" key="1">
    <source>
        <dbReference type="SAM" id="Phobius"/>
    </source>
</evidence>
<gene>
    <name evidence="2" type="ORF">Psch_01988</name>
</gene>
<keyword evidence="1" id="KW-1133">Transmembrane helix</keyword>